<dbReference type="OrthoDB" id="9770103at2"/>
<keyword evidence="10 15" id="KW-1133">Transmembrane helix</keyword>
<comment type="caution">
    <text evidence="18">The sequence shown here is derived from an EMBL/GenBank/DDBJ whole genome shotgun (WGS) entry which is preliminary data.</text>
</comment>
<dbReference type="PANTHER" id="PTHR30627:SF2">
    <property type="entry name" value="PEPTIDOGLYCAN D,D-TRANSPEPTIDASE MRDA"/>
    <property type="match status" value="1"/>
</dbReference>
<keyword evidence="8" id="KW-0133">Cell shape</keyword>
<dbReference type="InterPro" id="IPR012338">
    <property type="entry name" value="Beta-lactam/transpept-like"/>
</dbReference>
<evidence type="ECO:0000256" key="5">
    <source>
        <dbReference type="ARBA" id="ARBA00012448"/>
    </source>
</evidence>
<dbReference type="Gene3D" id="3.40.710.10">
    <property type="entry name" value="DD-peptidase/beta-lactamase superfamily"/>
    <property type="match status" value="1"/>
</dbReference>
<name>A0A845DTC1_9BACI</name>
<evidence type="ECO:0000256" key="12">
    <source>
        <dbReference type="ARBA" id="ARBA00023316"/>
    </source>
</evidence>
<evidence type="ECO:0000259" key="16">
    <source>
        <dbReference type="Pfam" id="PF00905"/>
    </source>
</evidence>
<evidence type="ECO:0000256" key="6">
    <source>
        <dbReference type="ARBA" id="ARBA00022475"/>
    </source>
</evidence>
<dbReference type="InterPro" id="IPR036138">
    <property type="entry name" value="PBP_dimer_sf"/>
</dbReference>
<evidence type="ECO:0000256" key="4">
    <source>
        <dbReference type="ARBA" id="ARBA00007171"/>
    </source>
</evidence>
<comment type="pathway">
    <text evidence="3">Cell wall biogenesis; peptidoglycan biosynthesis.</text>
</comment>
<comment type="similarity">
    <text evidence="4">Belongs to the transpeptidase family.</text>
</comment>
<dbReference type="Proteomes" id="UP000460949">
    <property type="component" value="Unassembled WGS sequence"/>
</dbReference>
<evidence type="ECO:0000256" key="7">
    <source>
        <dbReference type="ARBA" id="ARBA00022692"/>
    </source>
</evidence>
<evidence type="ECO:0000256" key="8">
    <source>
        <dbReference type="ARBA" id="ARBA00022960"/>
    </source>
</evidence>
<dbReference type="InterPro" id="IPR001460">
    <property type="entry name" value="PCN-bd_Tpept"/>
</dbReference>
<comment type="subcellular location">
    <subcellularLocation>
        <location evidence="2">Cell membrane</location>
    </subcellularLocation>
    <subcellularLocation>
        <location evidence="1">Membrane</location>
        <topology evidence="1">Single-pass membrane protein</topology>
    </subcellularLocation>
</comment>
<dbReference type="SUPFAM" id="SSF56601">
    <property type="entry name" value="beta-lactamase/transpeptidase-like"/>
    <property type="match status" value="1"/>
</dbReference>
<evidence type="ECO:0000313" key="19">
    <source>
        <dbReference type="Proteomes" id="UP000460949"/>
    </source>
</evidence>
<dbReference type="PANTHER" id="PTHR30627">
    <property type="entry name" value="PEPTIDOGLYCAN D,D-TRANSPEPTIDASE"/>
    <property type="match status" value="1"/>
</dbReference>
<dbReference type="Pfam" id="PF00905">
    <property type="entry name" value="Transpeptidase"/>
    <property type="match status" value="1"/>
</dbReference>
<dbReference type="RefSeq" id="WP_160836135.1">
    <property type="nucleotide sequence ID" value="NZ_WMET01000001.1"/>
</dbReference>
<feature type="transmembrane region" description="Helical" evidence="15">
    <location>
        <begin position="21"/>
        <end position="43"/>
    </location>
</feature>
<dbReference type="InterPro" id="IPR050515">
    <property type="entry name" value="Beta-lactam/transpept"/>
</dbReference>
<dbReference type="AlphaFoldDB" id="A0A845DTC1"/>
<evidence type="ECO:0000256" key="10">
    <source>
        <dbReference type="ARBA" id="ARBA00022989"/>
    </source>
</evidence>
<evidence type="ECO:0000256" key="13">
    <source>
        <dbReference type="ARBA" id="ARBA00034000"/>
    </source>
</evidence>
<evidence type="ECO:0000259" key="17">
    <source>
        <dbReference type="Pfam" id="PF03717"/>
    </source>
</evidence>
<evidence type="ECO:0000313" key="18">
    <source>
        <dbReference type="EMBL" id="MYL19785.1"/>
    </source>
</evidence>
<dbReference type="GO" id="GO:0008658">
    <property type="term" value="F:penicillin binding"/>
    <property type="evidence" value="ECO:0007669"/>
    <property type="project" value="InterPro"/>
</dbReference>
<dbReference type="SUPFAM" id="SSF56519">
    <property type="entry name" value="Penicillin binding protein dimerisation domain"/>
    <property type="match status" value="1"/>
</dbReference>
<sequence length="720" mass="80071">MGKNKNKRYKHNTHLPFRLNVVFFIVFVLFAGIILQLGVVQILNGEEAQDEIDRTENTTTTISVPRGEMYDSQGKVIVDNEPLYSITYTPPKGVQAGDKLELAQTLSSYLDMDYENLTDRDLKEYFYLQNEQEIRDRVEDQVTEDMDNGEVYQLQLDSITDEEISGYDNQTKEIIAVKKELDQAYSLAPHVIKNSDITEAEYSAVAENLAKLPGVNVTSDWERTYPYESAFRSYLGSITSSEQGLPRDDLDYYMSLDYSRNDRVGTSGLEQQYEEVLRGTKEKVQYETDSNNNVIDSKVIREGQAGKDLQLTIDMELQEEVNKIVQEELQSAIVNAPSLNRHLENAVAVVSNPQTGEILAISGQTYNRNPEEGESRFTDTSHQALYNAYMPGSTVKGATVLTGLHEGVVTPNTWINDKPVTIADGKKASYTSGIGTVNDIAALQQSSNVYMYFLAMYLGGETSNRYDMDALKLKDGTLDKFVYNFNQFGLGVPTGIDFPYEASGVKGTLRQPGQILDFSIGQFNTYTAMQLNQYVSTIANGGDRIRPRLVNSVHEPSNSDGLGPVYKDYTPEVLNQLDMDSSYIERVQEGFRQVAQTSEGTASSVFSKQPYAQYDMAVKTGTAQASKTVFSEDGERTTYDDLLNKTLVGYAPSDNPEIAFSIISPYLGEGASSTFGISNNIGARIGEAYFELKEARENGTADEGPGEQENNNGEDAETEE</sequence>
<evidence type="ECO:0000256" key="11">
    <source>
        <dbReference type="ARBA" id="ARBA00023136"/>
    </source>
</evidence>
<feature type="domain" description="Penicillin-binding protein transpeptidase" evidence="16">
    <location>
        <begin position="347"/>
        <end position="664"/>
    </location>
</feature>
<evidence type="ECO:0000256" key="14">
    <source>
        <dbReference type="SAM" id="MobiDB-lite"/>
    </source>
</evidence>
<reference evidence="18 19" key="1">
    <citation type="submission" date="2019-11" db="EMBL/GenBank/DDBJ databases">
        <title>Genome sequences of 17 halophilic strains isolated from different environments.</title>
        <authorList>
            <person name="Furrow R.E."/>
        </authorList>
    </citation>
    <scope>NUCLEOTIDE SEQUENCE [LARGE SCALE GENOMIC DNA]</scope>
    <source>
        <strain evidence="18 19">22511_23_Filter</strain>
    </source>
</reference>
<gene>
    <name evidence="18" type="ORF">GLW04_07775</name>
</gene>
<protein>
    <recommendedName>
        <fullName evidence="5">serine-type D-Ala-D-Ala carboxypeptidase</fullName>
        <ecNumber evidence="5">3.4.16.4</ecNumber>
    </recommendedName>
</protein>
<dbReference type="EMBL" id="WMET01000001">
    <property type="protein sequence ID" value="MYL19785.1"/>
    <property type="molecule type" value="Genomic_DNA"/>
</dbReference>
<keyword evidence="9" id="KW-0573">Peptidoglycan synthesis</keyword>
<dbReference type="GO" id="GO:0009002">
    <property type="term" value="F:serine-type D-Ala-D-Ala carboxypeptidase activity"/>
    <property type="evidence" value="ECO:0007669"/>
    <property type="project" value="UniProtKB-EC"/>
</dbReference>
<evidence type="ECO:0000256" key="9">
    <source>
        <dbReference type="ARBA" id="ARBA00022984"/>
    </source>
</evidence>
<dbReference type="Pfam" id="PF03717">
    <property type="entry name" value="PBP_dimer"/>
    <property type="match status" value="1"/>
</dbReference>
<keyword evidence="6" id="KW-1003">Cell membrane</keyword>
<feature type="region of interest" description="Disordered" evidence="14">
    <location>
        <begin position="694"/>
        <end position="720"/>
    </location>
</feature>
<feature type="domain" description="Penicillin-binding protein dimerisation" evidence="17">
    <location>
        <begin position="62"/>
        <end position="297"/>
    </location>
</feature>
<evidence type="ECO:0000256" key="3">
    <source>
        <dbReference type="ARBA" id="ARBA00004752"/>
    </source>
</evidence>
<dbReference type="InterPro" id="IPR005311">
    <property type="entry name" value="PBP_dimer"/>
</dbReference>
<dbReference type="EC" id="3.4.16.4" evidence="5"/>
<evidence type="ECO:0000256" key="15">
    <source>
        <dbReference type="SAM" id="Phobius"/>
    </source>
</evidence>
<evidence type="ECO:0000256" key="2">
    <source>
        <dbReference type="ARBA" id="ARBA00004236"/>
    </source>
</evidence>
<dbReference type="UniPathway" id="UPA00219"/>
<dbReference type="GO" id="GO:0071555">
    <property type="term" value="P:cell wall organization"/>
    <property type="evidence" value="ECO:0007669"/>
    <property type="project" value="UniProtKB-KW"/>
</dbReference>
<dbReference type="Gene3D" id="1.10.10.1230">
    <property type="entry name" value="Penicillin-binding protein, N-terminal non-catalytic domain, head sub-domain"/>
    <property type="match status" value="1"/>
</dbReference>
<proteinExistence type="inferred from homology"/>
<keyword evidence="7 15" id="KW-0812">Transmembrane</keyword>
<dbReference type="GO" id="GO:0071972">
    <property type="term" value="F:peptidoglycan L,D-transpeptidase activity"/>
    <property type="evidence" value="ECO:0007669"/>
    <property type="project" value="TreeGrafter"/>
</dbReference>
<evidence type="ECO:0000256" key="1">
    <source>
        <dbReference type="ARBA" id="ARBA00004167"/>
    </source>
</evidence>
<dbReference type="GO" id="GO:0009252">
    <property type="term" value="P:peptidoglycan biosynthetic process"/>
    <property type="evidence" value="ECO:0007669"/>
    <property type="project" value="UniProtKB-UniPathway"/>
</dbReference>
<keyword evidence="11 15" id="KW-0472">Membrane</keyword>
<organism evidence="18 19">
    <name type="scientific">Halobacillus litoralis</name>
    <dbReference type="NCBI Taxonomy" id="45668"/>
    <lineage>
        <taxon>Bacteria</taxon>
        <taxon>Bacillati</taxon>
        <taxon>Bacillota</taxon>
        <taxon>Bacilli</taxon>
        <taxon>Bacillales</taxon>
        <taxon>Bacillaceae</taxon>
        <taxon>Halobacillus</taxon>
    </lineage>
</organism>
<keyword evidence="12" id="KW-0961">Cell wall biogenesis/degradation</keyword>
<accession>A0A845DTC1</accession>
<dbReference type="Gene3D" id="3.90.1310.10">
    <property type="entry name" value="Penicillin-binding protein 2a (Domain 2)"/>
    <property type="match status" value="1"/>
</dbReference>
<dbReference type="GO" id="GO:0008360">
    <property type="term" value="P:regulation of cell shape"/>
    <property type="evidence" value="ECO:0007669"/>
    <property type="project" value="UniProtKB-KW"/>
</dbReference>
<comment type="catalytic activity">
    <reaction evidence="13">
        <text>Preferential cleavage: (Ac)2-L-Lys-D-Ala-|-D-Ala. Also transpeptidation of peptidyl-alanyl moieties that are N-acyl substituents of D-alanine.</text>
        <dbReference type="EC" id="3.4.16.4"/>
    </reaction>
</comment>
<dbReference type="GO" id="GO:0005886">
    <property type="term" value="C:plasma membrane"/>
    <property type="evidence" value="ECO:0007669"/>
    <property type="project" value="UniProtKB-SubCell"/>
</dbReference>